<gene>
    <name evidence="1" type="ORF">EJ73_01950</name>
</gene>
<name>A0A318HRD2_9BACT</name>
<dbReference type="EMBL" id="QJJX01000024">
    <property type="protein sequence ID" value="PXX21055.1"/>
    <property type="molecule type" value="Genomic_DNA"/>
</dbReference>
<accession>A0A318HRD2</accession>
<keyword evidence="2" id="KW-1185">Reference proteome</keyword>
<dbReference type="Proteomes" id="UP000248314">
    <property type="component" value="Unassembled WGS sequence"/>
</dbReference>
<reference evidence="1 2" key="1">
    <citation type="submission" date="2018-05" db="EMBL/GenBank/DDBJ databases">
        <title>Genomic Encyclopedia of Type Strains, Phase I: the one thousand microbial genomes (KMG-I) project.</title>
        <authorList>
            <person name="Kyrpides N."/>
        </authorList>
    </citation>
    <scope>NUCLEOTIDE SEQUENCE [LARGE SCALE GENOMIC DNA]</scope>
    <source>
        <strain evidence="1 2">DSM 15611</strain>
    </source>
</reference>
<organism evidence="1 2">
    <name type="scientific">Hoylesella shahii DSM 15611 = JCM 12083</name>
    <dbReference type="NCBI Taxonomy" id="1122991"/>
    <lineage>
        <taxon>Bacteria</taxon>
        <taxon>Pseudomonadati</taxon>
        <taxon>Bacteroidota</taxon>
        <taxon>Bacteroidia</taxon>
        <taxon>Bacteroidales</taxon>
        <taxon>Prevotellaceae</taxon>
        <taxon>Hoylesella</taxon>
    </lineage>
</organism>
<proteinExistence type="predicted"/>
<evidence type="ECO:0000313" key="1">
    <source>
        <dbReference type="EMBL" id="PXX21055.1"/>
    </source>
</evidence>
<sequence length="552" mass="64083">MAVYNTKNITNLYWACNEGFKVGRDPMGIQNCSITLYGQLLPGMTNQTGHIRYYSFYCWLLSEYNNDRRGAKKYNVDQRNFIRRAELIMAFVMSGQNQNAVAGSLFVSQKRYNTDRKGHYLISEGADYEQNNKYWTYSTGAFGQYYLGQLIYLQLVTVKDNWFYTSSKGKELAHAFCENIPEDVRKHYIDAICKGKLSEEDIKVLRPIGINQLKKGTSEWHYLNTLMIQPDINGSTLRRESIKLFLEAISTKCAINDFPKLQYEQYTANGLEAQFGWHYYYLCETIHYCIESIFWLILETAGENNYLAINRFIDIATKKILEATNNDISTYTIESVSPLITNYNIPIMLDELVDKTQTNQPAEAALKALLLLIKCYDTIIPQSVFNFYNSKTIKEDRDYLLPYLSDIVMKDIPCIVNNFTYFAIRTHCKQIDDNMLLYANKAMRFIILGLHAAISRMTEKDYNYYMPKIELVLINLFDIFGVPNLDAIEDTIDQINLVYEKGISKSDIRCLIDKCTNIKVDNNNYKRWQGYGITKSNKNAQECIKLQKLRCI</sequence>
<protein>
    <submittedName>
        <fullName evidence="1">Uncharacterized protein</fullName>
    </submittedName>
</protein>
<evidence type="ECO:0000313" key="2">
    <source>
        <dbReference type="Proteomes" id="UP000248314"/>
    </source>
</evidence>
<comment type="caution">
    <text evidence="1">The sequence shown here is derived from an EMBL/GenBank/DDBJ whole genome shotgun (WGS) entry which is preliminary data.</text>
</comment>
<dbReference type="STRING" id="1122991.GCA_000613445_01651"/>
<dbReference type="AlphaFoldDB" id="A0A318HRD2"/>
<dbReference type="OrthoDB" id="1078940at2"/>
<dbReference type="RefSeq" id="WP_025816098.1">
    <property type="nucleotide sequence ID" value="NZ_BAIZ01000019.1"/>
</dbReference>